<dbReference type="GO" id="GO:0016020">
    <property type="term" value="C:membrane"/>
    <property type="evidence" value="ECO:0007669"/>
    <property type="project" value="UniProtKB-SubCell"/>
</dbReference>
<feature type="transmembrane region" description="Helical" evidence="7">
    <location>
        <begin position="40"/>
        <end position="60"/>
    </location>
</feature>
<evidence type="ECO:0000256" key="6">
    <source>
        <dbReference type="RuleBase" id="RU003732"/>
    </source>
</evidence>
<comment type="subcellular location">
    <subcellularLocation>
        <location evidence="1">Membrane</location>
        <topology evidence="1">Multi-pass membrane protein</topology>
    </subcellularLocation>
</comment>
<feature type="transmembrane region" description="Helical" evidence="7">
    <location>
        <begin position="90"/>
        <end position="115"/>
    </location>
</feature>
<dbReference type="Proteomes" id="UP000504844">
    <property type="component" value="Chromosome"/>
</dbReference>
<feature type="transmembrane region" description="Helical" evidence="7">
    <location>
        <begin position="172"/>
        <end position="194"/>
    </location>
</feature>
<evidence type="ECO:0000256" key="1">
    <source>
        <dbReference type="ARBA" id="ARBA00004141"/>
    </source>
</evidence>
<keyword evidence="4 7" id="KW-1133">Transmembrane helix</keyword>
<gene>
    <name evidence="8" type="ORF">HQN60_12940</name>
</gene>
<feature type="transmembrane region" description="Helical" evidence="7">
    <location>
        <begin position="383"/>
        <end position="401"/>
    </location>
</feature>
<dbReference type="PROSITE" id="PS50267">
    <property type="entry name" value="NA_NEUROTRAN_SYMP_3"/>
    <property type="match status" value="1"/>
</dbReference>
<proteinExistence type="inferred from homology"/>
<comment type="similarity">
    <text evidence="6">Belongs to the sodium:neurotransmitter symporter (SNF) (TC 2.A.22) family.</text>
</comment>
<evidence type="ECO:0000256" key="3">
    <source>
        <dbReference type="ARBA" id="ARBA00022692"/>
    </source>
</evidence>
<feature type="transmembrane region" description="Helical" evidence="7">
    <location>
        <begin position="413"/>
        <end position="437"/>
    </location>
</feature>
<feature type="transmembrane region" description="Helical" evidence="7">
    <location>
        <begin position="342"/>
        <end position="363"/>
    </location>
</feature>
<dbReference type="CDD" id="cd10336">
    <property type="entry name" value="SLC6sbd_Tyt1-Like"/>
    <property type="match status" value="1"/>
</dbReference>
<dbReference type="PANTHER" id="PTHR42948">
    <property type="entry name" value="TRANSPORTER"/>
    <property type="match status" value="1"/>
</dbReference>
<dbReference type="EMBL" id="CP054143">
    <property type="protein sequence ID" value="QKJ67541.1"/>
    <property type="molecule type" value="Genomic_DNA"/>
</dbReference>
<reference evidence="8 9" key="1">
    <citation type="submission" date="2020-05" db="EMBL/GenBank/DDBJ databases">
        <title>Complete genome sequence of Deefgea sp. D17.</title>
        <authorList>
            <person name="Bae J.-W."/>
            <person name="Han J.E."/>
        </authorList>
    </citation>
    <scope>NUCLEOTIDE SEQUENCE [LARGE SCALE GENOMIC DNA]</scope>
    <source>
        <strain evidence="8 9">D17</strain>
    </source>
</reference>
<evidence type="ECO:0000256" key="5">
    <source>
        <dbReference type="ARBA" id="ARBA00023136"/>
    </source>
</evidence>
<dbReference type="SUPFAM" id="SSF161070">
    <property type="entry name" value="SNF-like"/>
    <property type="match status" value="1"/>
</dbReference>
<evidence type="ECO:0000256" key="4">
    <source>
        <dbReference type="ARBA" id="ARBA00022989"/>
    </source>
</evidence>
<evidence type="ECO:0000256" key="2">
    <source>
        <dbReference type="ARBA" id="ARBA00022448"/>
    </source>
</evidence>
<feature type="transmembrane region" description="Helical" evidence="7">
    <location>
        <begin position="12"/>
        <end position="34"/>
    </location>
</feature>
<dbReference type="Pfam" id="PF00209">
    <property type="entry name" value="SNF"/>
    <property type="match status" value="2"/>
</dbReference>
<keyword evidence="9" id="KW-1185">Reference proteome</keyword>
<dbReference type="InterPro" id="IPR047218">
    <property type="entry name" value="YocR/YhdH-like"/>
</dbReference>
<evidence type="ECO:0000256" key="7">
    <source>
        <dbReference type="SAM" id="Phobius"/>
    </source>
</evidence>
<evidence type="ECO:0000313" key="9">
    <source>
        <dbReference type="Proteomes" id="UP000504844"/>
    </source>
</evidence>
<feature type="transmembrane region" description="Helical" evidence="7">
    <location>
        <begin position="135"/>
        <end position="160"/>
    </location>
</feature>
<protein>
    <recommendedName>
        <fullName evidence="6">Transporter</fullName>
    </recommendedName>
</protein>
<keyword evidence="5 7" id="KW-0472">Membrane</keyword>
<dbReference type="PROSITE" id="PS00610">
    <property type="entry name" value="NA_NEUROTRAN_SYMP_1"/>
    <property type="match status" value="1"/>
</dbReference>
<keyword evidence="6" id="KW-0769">Symport</keyword>
<name>A0A6M8SS71_9NEIS</name>
<dbReference type="AlphaFoldDB" id="A0A6M8SS71"/>
<feature type="transmembrane region" description="Helical" evidence="7">
    <location>
        <begin position="301"/>
        <end position="330"/>
    </location>
</feature>
<dbReference type="PANTHER" id="PTHR42948:SF1">
    <property type="entry name" value="TRANSPORTER"/>
    <property type="match status" value="1"/>
</dbReference>
<keyword evidence="2 6" id="KW-0813">Transport</keyword>
<feature type="transmembrane region" description="Helical" evidence="7">
    <location>
        <begin position="250"/>
        <end position="276"/>
    </location>
</feature>
<dbReference type="NCBIfam" id="NF037979">
    <property type="entry name" value="Na_transp"/>
    <property type="match status" value="1"/>
</dbReference>
<dbReference type="RefSeq" id="WP_173534043.1">
    <property type="nucleotide sequence ID" value="NZ_CP054143.1"/>
</dbReference>
<feature type="transmembrane region" description="Helical" evidence="7">
    <location>
        <begin position="214"/>
        <end position="238"/>
    </location>
</feature>
<evidence type="ECO:0000313" key="8">
    <source>
        <dbReference type="EMBL" id="QKJ67541.1"/>
    </source>
</evidence>
<sequence length="440" mass="47052">MSSRANWGSKLGFILATSGSAVGLGAIWKFPYVAGKNGGGVFLLVYLACVLTIGISMVLAEMSIGHMAKKSATTAYRNLKGGLWPWAGRLSVLCIFVLLSFYCVVGGWSFAYLWLSLTGEVMTQDTKALSDLFNGFIASPTQSIFYTGLFLVATVGIVMGGVQKGIERTSKILMPALFILMLGIIARVLTLPNAMDGVMYFITPDFSKINAEMMIEAVGLAMFSLSVGCGILIAYGSYVDEKTKLPGATLWISLLATLACVMAGLMVLPAVFAFGIDPSAGPGLTFITMPAIFSQMPFGQFFAVMFFLLLIFAAITSSVSLLEPIVAFLIDEFNIQRQKATLMTCIAVFTLSIPAALSFGVLADFHIFGKNPFDLMDYAASNVMMPAGGLLAALFAGWAIWPRVQASLIAQDAARILPAFRAICAVVAPIVICVIWAHNL</sequence>
<organism evidence="8 9">
    <name type="scientific">Deefgea piscis</name>
    <dbReference type="NCBI Taxonomy" id="2739061"/>
    <lineage>
        <taxon>Bacteria</taxon>
        <taxon>Pseudomonadati</taxon>
        <taxon>Pseudomonadota</taxon>
        <taxon>Betaproteobacteria</taxon>
        <taxon>Neisseriales</taxon>
        <taxon>Chitinibacteraceae</taxon>
        <taxon>Deefgea</taxon>
    </lineage>
</organism>
<dbReference type="KEGG" id="dee:HQN60_12940"/>
<keyword evidence="3 6" id="KW-0812">Transmembrane</keyword>
<dbReference type="GO" id="GO:0015293">
    <property type="term" value="F:symporter activity"/>
    <property type="evidence" value="ECO:0007669"/>
    <property type="project" value="UniProtKB-KW"/>
</dbReference>
<accession>A0A6M8SS71</accession>
<dbReference type="InterPro" id="IPR000175">
    <property type="entry name" value="Na/ntran_symport"/>
</dbReference>
<dbReference type="PRINTS" id="PR00176">
    <property type="entry name" value="NANEUSMPORT"/>
</dbReference>
<dbReference type="InterPro" id="IPR037272">
    <property type="entry name" value="SNS_sf"/>
</dbReference>